<evidence type="ECO:0008006" key="5">
    <source>
        <dbReference type="Google" id="ProtNLM"/>
    </source>
</evidence>
<keyword evidence="2" id="KW-1133">Transmembrane helix</keyword>
<proteinExistence type="predicted"/>
<evidence type="ECO:0000256" key="2">
    <source>
        <dbReference type="SAM" id="Phobius"/>
    </source>
</evidence>
<dbReference type="OrthoDB" id="422602at2"/>
<dbReference type="EMBL" id="CP021983">
    <property type="protein sequence ID" value="ASC70079.1"/>
    <property type="molecule type" value="Genomic_DNA"/>
</dbReference>
<accession>A0A1Z3HID3</accession>
<dbReference type="Pfam" id="PF05137">
    <property type="entry name" value="PilN"/>
    <property type="match status" value="1"/>
</dbReference>
<dbReference type="PANTHER" id="PTHR40278">
    <property type="entry name" value="DNA UTILIZATION PROTEIN HOFN"/>
    <property type="match status" value="1"/>
</dbReference>
<dbReference type="Proteomes" id="UP000191901">
    <property type="component" value="Chromosome"/>
</dbReference>
<dbReference type="PANTHER" id="PTHR40278:SF1">
    <property type="entry name" value="DNA UTILIZATION PROTEIN HOFN"/>
    <property type="match status" value="1"/>
</dbReference>
<protein>
    <recommendedName>
        <fullName evidence="5">Pilus assembly protein PilN</fullName>
    </recommendedName>
</protein>
<dbReference type="AlphaFoldDB" id="A0A1Z3HID3"/>
<sequence>MYSLDINFLNDREERPFDLPPQAQAGAPGERRPFYIGLVVGLAAIALMGGYWAVLQHQIRQLEARDAELDQEIAALQNQLQQINSIRAQVDLVQAENQAIVSQVNKIRPWSALLQDIRDRIPARVQITEMSQTAGQTPEGEESPPAAGGIELMGQACSFDDINDFVLVLQQSRLLDSNTVQLVSSQRQDQPLPREDGTCPNAPAGSFTFLVDYTIQANMTGLPASQLVEELANQGTVGLVSRIRALRETGVLQP</sequence>
<name>A0A1Z3HID3_9CYAN</name>
<feature type="coiled-coil region" evidence="1">
    <location>
        <begin position="59"/>
        <end position="96"/>
    </location>
</feature>
<dbReference type="RefSeq" id="WP_080806284.1">
    <property type="nucleotide sequence ID" value="NZ_CP021983.2"/>
</dbReference>
<dbReference type="STRING" id="1641165.XM38_04605"/>
<keyword evidence="4" id="KW-1185">Reference proteome</keyword>
<keyword evidence="2" id="KW-0472">Membrane</keyword>
<gene>
    <name evidence="3" type="ORF">XM38_010090</name>
</gene>
<reference evidence="3 4" key="1">
    <citation type="journal article" date="2016" name="Biochim. Biophys. Acta">
        <title>Characterization of red-shifted phycobilisomes isolated from the chlorophyll f-containing cyanobacterium Halomicronema hongdechloris.</title>
        <authorList>
            <person name="Li Y."/>
            <person name="Lin Y."/>
            <person name="Garvey C.J."/>
            <person name="Birch D."/>
            <person name="Corkery R.W."/>
            <person name="Loughlin P.C."/>
            <person name="Scheer H."/>
            <person name="Willows R.D."/>
            <person name="Chen M."/>
        </authorList>
    </citation>
    <scope>NUCLEOTIDE SEQUENCE [LARGE SCALE GENOMIC DNA]</scope>
    <source>
        <strain evidence="3 4">C2206</strain>
    </source>
</reference>
<evidence type="ECO:0000313" key="4">
    <source>
        <dbReference type="Proteomes" id="UP000191901"/>
    </source>
</evidence>
<dbReference type="InterPro" id="IPR007813">
    <property type="entry name" value="PilN"/>
</dbReference>
<evidence type="ECO:0000313" key="3">
    <source>
        <dbReference type="EMBL" id="ASC70079.1"/>
    </source>
</evidence>
<dbReference type="KEGG" id="hhg:XM38_010090"/>
<keyword evidence="1" id="KW-0175">Coiled coil</keyword>
<organism evidence="3 4">
    <name type="scientific">Halomicronema hongdechloris C2206</name>
    <dbReference type="NCBI Taxonomy" id="1641165"/>
    <lineage>
        <taxon>Bacteria</taxon>
        <taxon>Bacillati</taxon>
        <taxon>Cyanobacteriota</taxon>
        <taxon>Cyanophyceae</taxon>
        <taxon>Nodosilineales</taxon>
        <taxon>Nodosilineaceae</taxon>
        <taxon>Halomicronema</taxon>
    </lineage>
</organism>
<feature type="transmembrane region" description="Helical" evidence="2">
    <location>
        <begin position="34"/>
        <end position="55"/>
    </location>
</feature>
<keyword evidence="2" id="KW-0812">Transmembrane</keyword>
<evidence type="ECO:0000256" key="1">
    <source>
        <dbReference type="SAM" id="Coils"/>
    </source>
</evidence>
<dbReference type="InterPro" id="IPR052534">
    <property type="entry name" value="Extracell_DNA_Util/SecSys_Comp"/>
</dbReference>